<accession>A0A0G0Z2Z9</accession>
<evidence type="ECO:0000313" key="2">
    <source>
        <dbReference type="Proteomes" id="UP000033854"/>
    </source>
</evidence>
<name>A0A0G0Z2Z9_9BACT</name>
<organism evidence="1 2">
    <name type="scientific">Candidatus Collierbacteria bacterium GW2011_GWA2_42_17</name>
    <dbReference type="NCBI Taxonomy" id="1618378"/>
    <lineage>
        <taxon>Bacteria</taxon>
        <taxon>Candidatus Collieribacteriota</taxon>
    </lineage>
</organism>
<reference evidence="1 2" key="1">
    <citation type="journal article" date="2015" name="Nature">
        <title>rRNA introns, odd ribosomes, and small enigmatic genomes across a large radiation of phyla.</title>
        <authorList>
            <person name="Brown C.T."/>
            <person name="Hug L.A."/>
            <person name="Thomas B.C."/>
            <person name="Sharon I."/>
            <person name="Castelle C.J."/>
            <person name="Singh A."/>
            <person name="Wilkins M.J."/>
            <person name="Williams K.H."/>
            <person name="Banfield J.F."/>
        </authorList>
    </citation>
    <scope>NUCLEOTIDE SEQUENCE [LARGE SCALE GENOMIC DNA]</scope>
</reference>
<dbReference type="Proteomes" id="UP000033854">
    <property type="component" value="Unassembled WGS sequence"/>
</dbReference>
<evidence type="ECO:0000313" key="1">
    <source>
        <dbReference type="EMBL" id="KKS43124.1"/>
    </source>
</evidence>
<sequence length="77" mass="8540">MEKKKMPVIENGFFVIIPVGVQGGVYENATLLTNLLNKWCEENPGKKIVGNPNFHITPSSGGRNISIDSISFSFTWK</sequence>
<proteinExistence type="predicted"/>
<comment type="caution">
    <text evidence="1">The sequence shown here is derived from an EMBL/GenBank/DDBJ whole genome shotgun (WGS) entry which is preliminary data.</text>
</comment>
<gene>
    <name evidence="1" type="ORF">UV06_C0002G0026</name>
</gene>
<dbReference type="EMBL" id="LCDA01000002">
    <property type="protein sequence ID" value="KKS43124.1"/>
    <property type="molecule type" value="Genomic_DNA"/>
</dbReference>
<protein>
    <submittedName>
        <fullName evidence="1">Uncharacterized protein</fullName>
    </submittedName>
</protein>
<dbReference type="AlphaFoldDB" id="A0A0G0Z2Z9"/>